<dbReference type="Pfam" id="PF00584">
    <property type="entry name" value="SecE"/>
    <property type="match status" value="1"/>
</dbReference>
<evidence type="ECO:0000256" key="2">
    <source>
        <dbReference type="ARBA" id="ARBA00022448"/>
    </source>
</evidence>
<dbReference type="GO" id="GO:0006605">
    <property type="term" value="P:protein targeting"/>
    <property type="evidence" value="ECO:0007669"/>
    <property type="project" value="InterPro"/>
</dbReference>
<dbReference type="InterPro" id="IPR001901">
    <property type="entry name" value="Translocase_SecE/Sec61-g"/>
</dbReference>
<dbReference type="InterPro" id="IPR005807">
    <property type="entry name" value="SecE_bac"/>
</dbReference>
<accession>A0A3Q8S704</accession>
<evidence type="ECO:0000256" key="6">
    <source>
        <dbReference type="ARBA" id="ARBA00023010"/>
    </source>
</evidence>
<reference evidence="9 10" key="1">
    <citation type="journal article" date="2020" name="Int. J. Syst. Evol. Microbiol.">
        <title>Description of Erysipelothrix piscisicarius sp. nov., an emergent fish pathogen, and assessment of virulence using a tiger barb (Puntigrus tetrazona) infection model.</title>
        <authorList>
            <person name="Pomaranski E.K."/>
            <person name="Griffin M.J."/>
            <person name="Camus A.C."/>
            <person name="Armwood A.R."/>
            <person name="Shelley J."/>
            <person name="Waldbieser G.C."/>
            <person name="LaFrentz B.R."/>
            <person name="Garcia J.C."/>
            <person name="Yanong R."/>
            <person name="Soto E."/>
        </authorList>
    </citation>
    <scope>NUCLEOTIDE SEQUENCE [LARGE SCALE GENOMIC DNA]</scope>
    <source>
        <strain evidence="9 10">15TAL0474</strain>
    </source>
</reference>
<evidence type="ECO:0000256" key="4">
    <source>
        <dbReference type="ARBA" id="ARBA00022927"/>
    </source>
</evidence>
<protein>
    <submittedName>
        <fullName evidence="9">Preprotein translocase subunit SecE</fullName>
    </submittedName>
</protein>
<evidence type="ECO:0000256" key="1">
    <source>
        <dbReference type="ARBA" id="ARBA00004370"/>
    </source>
</evidence>
<evidence type="ECO:0000256" key="8">
    <source>
        <dbReference type="SAM" id="Phobius"/>
    </source>
</evidence>
<keyword evidence="4" id="KW-0653">Protein transport</keyword>
<feature type="transmembrane region" description="Helical" evidence="8">
    <location>
        <begin position="30"/>
        <end position="53"/>
    </location>
</feature>
<keyword evidence="7 8" id="KW-0472">Membrane</keyword>
<comment type="subcellular location">
    <subcellularLocation>
        <location evidence="1">Membrane</location>
    </subcellularLocation>
</comment>
<organism evidence="9 10">
    <name type="scientific">Erysipelothrix piscisicarius</name>
    <dbReference type="NCBI Taxonomy" id="2485784"/>
    <lineage>
        <taxon>Bacteria</taxon>
        <taxon>Bacillati</taxon>
        <taxon>Bacillota</taxon>
        <taxon>Erysipelotrichia</taxon>
        <taxon>Erysipelotrichales</taxon>
        <taxon>Erysipelotrichaceae</taxon>
        <taxon>Erysipelothrix</taxon>
    </lineage>
</organism>
<dbReference type="KEGG" id="eri:EEI45_02540"/>
<evidence type="ECO:0000256" key="7">
    <source>
        <dbReference type="ARBA" id="ARBA00023136"/>
    </source>
</evidence>
<dbReference type="EMBL" id="CP034234">
    <property type="protein sequence ID" value="AZK43817.1"/>
    <property type="molecule type" value="Genomic_DNA"/>
</dbReference>
<dbReference type="GO" id="GO:0016020">
    <property type="term" value="C:membrane"/>
    <property type="evidence" value="ECO:0007669"/>
    <property type="project" value="UniProtKB-SubCell"/>
</dbReference>
<keyword evidence="2" id="KW-0813">Transport</keyword>
<sequence>MAWFSFAGIKEEIHKIKWPTRKEMTRNTTIVLSFVLFFVAYFLLTEVVLVAALKLIGIGG</sequence>
<evidence type="ECO:0000256" key="3">
    <source>
        <dbReference type="ARBA" id="ARBA00022692"/>
    </source>
</evidence>
<dbReference type="GO" id="GO:0008320">
    <property type="term" value="F:protein transmembrane transporter activity"/>
    <property type="evidence" value="ECO:0007669"/>
    <property type="project" value="InterPro"/>
</dbReference>
<dbReference type="AlphaFoldDB" id="A0A3Q8S704"/>
<keyword evidence="3 8" id="KW-0812">Transmembrane</keyword>
<evidence type="ECO:0000256" key="5">
    <source>
        <dbReference type="ARBA" id="ARBA00022989"/>
    </source>
</evidence>
<gene>
    <name evidence="9" type="primary">secE</name>
    <name evidence="9" type="ORF">EEI45_02540</name>
</gene>
<proteinExistence type="predicted"/>
<keyword evidence="6" id="KW-0811">Translocation</keyword>
<dbReference type="Proteomes" id="UP000278804">
    <property type="component" value="Chromosome"/>
</dbReference>
<dbReference type="NCBIfam" id="TIGR00964">
    <property type="entry name" value="secE_bact"/>
    <property type="match status" value="1"/>
</dbReference>
<keyword evidence="5 8" id="KW-1133">Transmembrane helix</keyword>
<dbReference type="GO" id="GO:0006886">
    <property type="term" value="P:intracellular protein transport"/>
    <property type="evidence" value="ECO:0007669"/>
    <property type="project" value="InterPro"/>
</dbReference>
<keyword evidence="10" id="KW-1185">Reference proteome</keyword>
<dbReference type="Gene3D" id="1.20.5.1030">
    <property type="entry name" value="Preprotein translocase secy subunit"/>
    <property type="match status" value="1"/>
</dbReference>
<dbReference type="InterPro" id="IPR038379">
    <property type="entry name" value="SecE_sf"/>
</dbReference>
<evidence type="ECO:0000313" key="9">
    <source>
        <dbReference type="EMBL" id="AZK43817.1"/>
    </source>
</evidence>
<name>A0A3Q8S704_9FIRM</name>
<evidence type="ECO:0000313" key="10">
    <source>
        <dbReference type="Proteomes" id="UP000278804"/>
    </source>
</evidence>
<dbReference type="GO" id="GO:0009306">
    <property type="term" value="P:protein secretion"/>
    <property type="evidence" value="ECO:0007669"/>
    <property type="project" value="InterPro"/>
</dbReference>
<dbReference type="RefSeq" id="WP_125164028.1">
    <property type="nucleotide sequence ID" value="NZ_CP034234.1"/>
</dbReference>